<evidence type="ECO:0000256" key="6">
    <source>
        <dbReference type="PROSITE-ProRule" id="PRU01091"/>
    </source>
</evidence>
<sequence length="168" mass="19205">MKVLIVEDQTSISELIAINLIRMGYDCTVAHNGKIAADLIEENTYDLILLDIMLPEIDGYELIKYIEPMSTPVIFITAKGSLKDRVKGLHMGADDYIVKPFETEEMIARVESVLRRVGKGKTLFEIDNVKIDIIQRIVKKDDQPVLLTVKEFDLLVMLPSFFREFSIR</sequence>
<feature type="modified residue" description="4-aspartylphosphate" evidence="5">
    <location>
        <position position="51"/>
    </location>
</feature>
<keyword evidence="10" id="KW-1185">Reference proteome</keyword>
<comment type="caution">
    <text evidence="9">The sequence shown here is derived from an EMBL/GenBank/DDBJ whole genome shotgun (WGS) entry which is preliminary data.</text>
</comment>
<dbReference type="PROSITE" id="PS51755">
    <property type="entry name" value="OMPR_PHOB"/>
    <property type="match status" value="1"/>
</dbReference>
<evidence type="ECO:0000313" key="10">
    <source>
        <dbReference type="Proteomes" id="UP000611629"/>
    </source>
</evidence>
<keyword evidence="4" id="KW-0804">Transcription</keyword>
<dbReference type="InterPro" id="IPR001867">
    <property type="entry name" value="OmpR/PhoB-type_DNA-bd"/>
</dbReference>
<evidence type="ECO:0000256" key="1">
    <source>
        <dbReference type="ARBA" id="ARBA00023012"/>
    </source>
</evidence>
<gene>
    <name evidence="9" type="ORF">HZF24_03385</name>
</gene>
<dbReference type="GO" id="GO:0006355">
    <property type="term" value="P:regulation of DNA-templated transcription"/>
    <property type="evidence" value="ECO:0007669"/>
    <property type="project" value="InterPro"/>
</dbReference>
<dbReference type="AlphaFoldDB" id="A0A974GVB1"/>
<feature type="DNA-binding region" description="OmpR/PhoB-type" evidence="6">
    <location>
        <begin position="121"/>
        <end position="168"/>
    </location>
</feature>
<evidence type="ECO:0000256" key="5">
    <source>
        <dbReference type="PROSITE-ProRule" id="PRU00169"/>
    </source>
</evidence>
<keyword evidence="1" id="KW-0902">Two-component regulatory system</keyword>
<dbReference type="EMBL" id="JACBNQ010000002">
    <property type="protein sequence ID" value="NYB73178.1"/>
    <property type="molecule type" value="Genomic_DNA"/>
</dbReference>
<name>A0A974GVB1_SEDHY</name>
<dbReference type="Proteomes" id="UP000611629">
    <property type="component" value="Unassembled WGS sequence"/>
</dbReference>
<dbReference type="Gene3D" id="3.40.50.2300">
    <property type="match status" value="1"/>
</dbReference>
<evidence type="ECO:0000256" key="3">
    <source>
        <dbReference type="ARBA" id="ARBA00023125"/>
    </source>
</evidence>
<dbReference type="PROSITE" id="PS50110">
    <property type="entry name" value="RESPONSE_REGULATORY"/>
    <property type="match status" value="1"/>
</dbReference>
<dbReference type="Pfam" id="PF00072">
    <property type="entry name" value="Response_reg"/>
    <property type="match status" value="1"/>
</dbReference>
<accession>A0A974GVB1</accession>
<dbReference type="InterPro" id="IPR016032">
    <property type="entry name" value="Sig_transdc_resp-reg_C-effctor"/>
</dbReference>
<dbReference type="InterPro" id="IPR001789">
    <property type="entry name" value="Sig_transdc_resp-reg_receiver"/>
</dbReference>
<dbReference type="GO" id="GO:0000976">
    <property type="term" value="F:transcription cis-regulatory region binding"/>
    <property type="evidence" value="ECO:0007669"/>
    <property type="project" value="TreeGrafter"/>
</dbReference>
<reference evidence="9" key="1">
    <citation type="submission" date="2020-07" db="EMBL/GenBank/DDBJ databases">
        <title>Genomic analysis of a strain of Sedimentibacter Hydroxybenzoicus DSM7310.</title>
        <authorList>
            <person name="Ma S."/>
        </authorList>
    </citation>
    <scope>NUCLEOTIDE SEQUENCE</scope>
    <source>
        <strain evidence="9">DSM 7310</strain>
    </source>
</reference>
<proteinExistence type="predicted"/>
<dbReference type="GO" id="GO:0000156">
    <property type="term" value="F:phosphorelay response regulator activity"/>
    <property type="evidence" value="ECO:0007669"/>
    <property type="project" value="TreeGrafter"/>
</dbReference>
<feature type="domain" description="OmpR/PhoB-type" evidence="8">
    <location>
        <begin position="121"/>
        <end position="168"/>
    </location>
</feature>
<dbReference type="SUPFAM" id="SSF46894">
    <property type="entry name" value="C-terminal effector domain of the bipartite response regulators"/>
    <property type="match status" value="1"/>
</dbReference>
<keyword evidence="5" id="KW-0597">Phosphoprotein</keyword>
<keyword evidence="2" id="KW-0805">Transcription regulation</keyword>
<dbReference type="InterPro" id="IPR039420">
    <property type="entry name" value="WalR-like"/>
</dbReference>
<dbReference type="GO" id="GO:0032993">
    <property type="term" value="C:protein-DNA complex"/>
    <property type="evidence" value="ECO:0007669"/>
    <property type="project" value="TreeGrafter"/>
</dbReference>
<evidence type="ECO:0000259" key="8">
    <source>
        <dbReference type="PROSITE" id="PS51755"/>
    </source>
</evidence>
<feature type="domain" description="Response regulatory" evidence="7">
    <location>
        <begin position="2"/>
        <end position="114"/>
    </location>
</feature>
<dbReference type="SUPFAM" id="SSF52172">
    <property type="entry name" value="CheY-like"/>
    <property type="match status" value="1"/>
</dbReference>
<dbReference type="GO" id="GO:0005829">
    <property type="term" value="C:cytosol"/>
    <property type="evidence" value="ECO:0007669"/>
    <property type="project" value="TreeGrafter"/>
</dbReference>
<dbReference type="SMART" id="SM00448">
    <property type="entry name" value="REC"/>
    <property type="match status" value="1"/>
</dbReference>
<organism evidence="9 10">
    <name type="scientific">Sedimentibacter hydroxybenzoicus DSM 7310</name>
    <dbReference type="NCBI Taxonomy" id="1123245"/>
    <lineage>
        <taxon>Bacteria</taxon>
        <taxon>Bacillati</taxon>
        <taxon>Bacillota</taxon>
        <taxon>Tissierellia</taxon>
        <taxon>Sedimentibacter</taxon>
    </lineage>
</organism>
<evidence type="ECO:0000313" key="9">
    <source>
        <dbReference type="EMBL" id="NYB73178.1"/>
    </source>
</evidence>
<evidence type="ECO:0000256" key="4">
    <source>
        <dbReference type="ARBA" id="ARBA00023163"/>
    </source>
</evidence>
<evidence type="ECO:0000256" key="2">
    <source>
        <dbReference type="ARBA" id="ARBA00023015"/>
    </source>
</evidence>
<keyword evidence="3 6" id="KW-0238">DNA-binding</keyword>
<evidence type="ECO:0000259" key="7">
    <source>
        <dbReference type="PROSITE" id="PS50110"/>
    </source>
</evidence>
<dbReference type="InterPro" id="IPR011006">
    <property type="entry name" value="CheY-like_superfamily"/>
</dbReference>
<dbReference type="PANTHER" id="PTHR48111">
    <property type="entry name" value="REGULATOR OF RPOS"/>
    <property type="match status" value="1"/>
</dbReference>
<protein>
    <submittedName>
        <fullName evidence="9">Response regulator transcription factor</fullName>
    </submittedName>
</protein>
<dbReference type="PANTHER" id="PTHR48111:SF22">
    <property type="entry name" value="REGULATOR OF RPOS"/>
    <property type="match status" value="1"/>
</dbReference>